<dbReference type="SUPFAM" id="SSF54236">
    <property type="entry name" value="Ubiquitin-like"/>
    <property type="match status" value="2"/>
</dbReference>
<dbReference type="InterPro" id="IPR000626">
    <property type="entry name" value="Ubiquitin-like_dom"/>
</dbReference>
<dbReference type="EMBL" id="JABFOF010000003">
    <property type="protein sequence ID" value="KAG2402546.1"/>
    <property type="molecule type" value="Genomic_DNA"/>
</dbReference>
<dbReference type="SMART" id="SM00213">
    <property type="entry name" value="UBQ"/>
    <property type="match status" value="2"/>
</dbReference>
<reference evidence="3 4" key="1">
    <citation type="submission" date="2020-05" db="EMBL/GenBank/DDBJ databases">
        <title>Vigna angularis (adzuki bean) Var. LongXiaoDou No. 4 denovo assembly.</title>
        <authorList>
            <person name="Xiang H."/>
        </authorList>
    </citation>
    <scope>NUCLEOTIDE SEQUENCE [LARGE SCALE GENOMIC DNA]</scope>
    <source>
        <tissue evidence="3">Leaf</tissue>
    </source>
</reference>
<dbReference type="CDD" id="cd17039">
    <property type="entry name" value="Ubl_ubiquitin_like"/>
    <property type="match status" value="2"/>
</dbReference>
<dbReference type="GO" id="GO:0070628">
    <property type="term" value="F:proteasome binding"/>
    <property type="evidence" value="ECO:0007669"/>
    <property type="project" value="TreeGrafter"/>
</dbReference>
<keyword evidence="1" id="KW-0812">Transmembrane</keyword>
<evidence type="ECO:0000256" key="1">
    <source>
        <dbReference type="SAM" id="Phobius"/>
    </source>
</evidence>
<dbReference type="GO" id="GO:0043161">
    <property type="term" value="P:proteasome-mediated ubiquitin-dependent protein catabolic process"/>
    <property type="evidence" value="ECO:0007669"/>
    <property type="project" value="TreeGrafter"/>
</dbReference>
<evidence type="ECO:0000313" key="4">
    <source>
        <dbReference type="Proteomes" id="UP000743370"/>
    </source>
</evidence>
<dbReference type="GO" id="GO:0005654">
    <property type="term" value="C:nucleoplasm"/>
    <property type="evidence" value="ECO:0007669"/>
    <property type="project" value="TreeGrafter"/>
</dbReference>
<dbReference type="AlphaFoldDB" id="A0A8T0KS68"/>
<accession>A0A8T0KS68</accession>
<feature type="transmembrane region" description="Helical" evidence="1">
    <location>
        <begin position="30"/>
        <end position="51"/>
    </location>
</feature>
<dbReference type="GO" id="GO:0043130">
    <property type="term" value="F:ubiquitin binding"/>
    <property type="evidence" value="ECO:0007669"/>
    <property type="project" value="TreeGrafter"/>
</dbReference>
<keyword evidence="1" id="KW-1133">Transmembrane helix</keyword>
<keyword evidence="1" id="KW-0472">Membrane</keyword>
<comment type="caution">
    <text evidence="3">The sequence shown here is derived from an EMBL/GenBank/DDBJ whole genome shotgun (WGS) entry which is preliminary data.</text>
</comment>
<dbReference type="PANTHER" id="PTHR10621:SF63">
    <property type="entry name" value="UBIQUITIN-LIKE DOMAIN-CONTAINING PROTEIN"/>
    <property type="match status" value="1"/>
</dbReference>
<feature type="domain" description="Ubiquitin-like" evidence="2">
    <location>
        <begin position="119"/>
        <end position="189"/>
    </location>
</feature>
<dbReference type="Pfam" id="PF00240">
    <property type="entry name" value="ubiquitin"/>
    <property type="match status" value="1"/>
</dbReference>
<dbReference type="PROSITE" id="PS50053">
    <property type="entry name" value="UBIQUITIN_2"/>
    <property type="match status" value="2"/>
</dbReference>
<name>A0A8T0KS68_PHAAN</name>
<dbReference type="Proteomes" id="UP000743370">
    <property type="component" value="Unassembled WGS sequence"/>
</dbReference>
<dbReference type="PANTHER" id="PTHR10621">
    <property type="entry name" value="UV EXCISION REPAIR PROTEIN RAD23"/>
    <property type="match status" value="1"/>
</dbReference>
<gene>
    <name evidence="3" type="ORF">HKW66_Vig0237430</name>
</gene>
<protein>
    <recommendedName>
        <fullName evidence="2">Ubiquitin-like domain-containing protein</fullName>
    </recommendedName>
</protein>
<dbReference type="InterPro" id="IPR029071">
    <property type="entry name" value="Ubiquitin-like_domsf"/>
</dbReference>
<evidence type="ECO:0000259" key="2">
    <source>
        <dbReference type="PROSITE" id="PS50053"/>
    </source>
</evidence>
<organism evidence="3 4">
    <name type="scientific">Phaseolus angularis</name>
    <name type="common">Azuki bean</name>
    <name type="synonym">Vigna angularis</name>
    <dbReference type="NCBI Taxonomy" id="3914"/>
    <lineage>
        <taxon>Eukaryota</taxon>
        <taxon>Viridiplantae</taxon>
        <taxon>Streptophyta</taxon>
        <taxon>Embryophyta</taxon>
        <taxon>Tracheophyta</taxon>
        <taxon>Spermatophyta</taxon>
        <taxon>Magnoliopsida</taxon>
        <taxon>eudicotyledons</taxon>
        <taxon>Gunneridae</taxon>
        <taxon>Pentapetalae</taxon>
        <taxon>rosids</taxon>
        <taxon>fabids</taxon>
        <taxon>Fabales</taxon>
        <taxon>Fabaceae</taxon>
        <taxon>Papilionoideae</taxon>
        <taxon>50 kb inversion clade</taxon>
        <taxon>NPAAA clade</taxon>
        <taxon>indigoferoid/millettioid clade</taxon>
        <taxon>Phaseoleae</taxon>
        <taxon>Vigna</taxon>
    </lineage>
</organism>
<dbReference type="GO" id="GO:0031593">
    <property type="term" value="F:polyubiquitin modification-dependent protein binding"/>
    <property type="evidence" value="ECO:0007669"/>
    <property type="project" value="TreeGrafter"/>
</dbReference>
<feature type="domain" description="Ubiquitin-like" evidence="2">
    <location>
        <begin position="43"/>
        <end position="111"/>
    </location>
</feature>
<sequence>MLMPTEKHGYATAKNVEFCSLLLHQMTALLAKRLAGITNLLLLMIALAYIVPEIEMMSSDTIFDLKQKIQKELDVEIYRQSLWHHNRIMRDHEYIEDYDFRMSETLYLTVTPLPLHHKLHVLIRSVGSDGYVRVKETDKVSDLRRKVERYWVVPSNLITLTRHNVVMENNLPLYAYYVNEASEIQLAVTIEPR</sequence>
<evidence type="ECO:0000313" key="3">
    <source>
        <dbReference type="EMBL" id="KAG2402546.1"/>
    </source>
</evidence>
<proteinExistence type="predicted"/>
<dbReference type="GO" id="GO:0005829">
    <property type="term" value="C:cytosol"/>
    <property type="evidence" value="ECO:0007669"/>
    <property type="project" value="TreeGrafter"/>
</dbReference>
<dbReference type="Gene3D" id="3.10.20.90">
    <property type="entry name" value="Phosphatidylinositol 3-kinase Catalytic Subunit, Chain A, domain 1"/>
    <property type="match status" value="2"/>
</dbReference>